<dbReference type="EnsemblPlants" id="Pp3c20_6850V3.2">
    <property type="protein sequence ID" value="Pp3c20_6850V3.2"/>
    <property type="gene ID" value="Pp3c20_6850"/>
</dbReference>
<dbReference type="SUPFAM" id="SSF103473">
    <property type="entry name" value="MFS general substrate transporter"/>
    <property type="match status" value="1"/>
</dbReference>
<dbReference type="AlphaFoldDB" id="A0A2K1IUB7"/>
<evidence type="ECO:0000256" key="1">
    <source>
        <dbReference type="ARBA" id="ARBA00004141"/>
    </source>
</evidence>
<dbReference type="Gene3D" id="1.20.1250.20">
    <property type="entry name" value="MFS general substrate transporter like domains"/>
    <property type="match status" value="1"/>
</dbReference>
<evidence type="ECO:0000256" key="4">
    <source>
        <dbReference type="ARBA" id="ARBA00022989"/>
    </source>
</evidence>
<reference evidence="9" key="3">
    <citation type="submission" date="2020-12" db="UniProtKB">
        <authorList>
            <consortium name="EnsemblPlants"/>
        </authorList>
    </citation>
    <scope>IDENTIFICATION</scope>
</reference>
<dbReference type="KEGG" id="ppp:112273261"/>
<keyword evidence="5 7" id="KW-0472">Membrane</keyword>
<evidence type="ECO:0000313" key="9">
    <source>
        <dbReference type="EnsemblPlants" id="Pp3c20_6850V3.1"/>
    </source>
</evidence>
<dbReference type="PANTHER" id="PTHR11654">
    <property type="entry name" value="OLIGOPEPTIDE TRANSPORTER-RELATED"/>
    <property type="match status" value="1"/>
</dbReference>
<feature type="transmembrane region" description="Helical" evidence="7">
    <location>
        <begin position="151"/>
        <end position="169"/>
    </location>
</feature>
<keyword evidence="3 6" id="KW-0812">Transmembrane</keyword>
<accession>A0A2K1IUB7</accession>
<evidence type="ECO:0000256" key="2">
    <source>
        <dbReference type="ARBA" id="ARBA00005982"/>
    </source>
</evidence>
<dbReference type="EMBL" id="ABEU02000020">
    <property type="protein sequence ID" value="PNR32873.1"/>
    <property type="molecule type" value="Genomic_DNA"/>
</dbReference>
<dbReference type="InterPro" id="IPR018456">
    <property type="entry name" value="PTR2_symporter_CS"/>
</dbReference>
<feature type="transmembrane region" description="Helical" evidence="7">
    <location>
        <begin position="201"/>
        <end position="220"/>
    </location>
</feature>
<feature type="transmembrane region" description="Helical" evidence="7">
    <location>
        <begin position="95"/>
        <end position="114"/>
    </location>
</feature>
<dbReference type="RefSeq" id="XP_024357552.1">
    <property type="nucleotide sequence ID" value="XM_024501784.2"/>
</dbReference>
<feature type="transmembrane region" description="Helical" evidence="7">
    <location>
        <begin position="353"/>
        <end position="374"/>
    </location>
</feature>
<dbReference type="GO" id="GO:0071916">
    <property type="term" value="F:dipeptide transmembrane transporter activity"/>
    <property type="evidence" value="ECO:0000318"/>
    <property type="project" value="GO_Central"/>
</dbReference>
<reference evidence="8 10" key="1">
    <citation type="journal article" date="2008" name="Science">
        <title>The Physcomitrella genome reveals evolutionary insights into the conquest of land by plants.</title>
        <authorList>
            <person name="Rensing S."/>
            <person name="Lang D."/>
            <person name="Zimmer A."/>
            <person name="Terry A."/>
            <person name="Salamov A."/>
            <person name="Shapiro H."/>
            <person name="Nishiyama T."/>
            <person name="Perroud P.-F."/>
            <person name="Lindquist E."/>
            <person name="Kamisugi Y."/>
            <person name="Tanahashi T."/>
            <person name="Sakakibara K."/>
            <person name="Fujita T."/>
            <person name="Oishi K."/>
            <person name="Shin-I T."/>
            <person name="Kuroki Y."/>
            <person name="Toyoda A."/>
            <person name="Suzuki Y."/>
            <person name="Hashimoto A."/>
            <person name="Yamaguchi K."/>
            <person name="Sugano A."/>
            <person name="Kohara Y."/>
            <person name="Fujiyama A."/>
            <person name="Anterola A."/>
            <person name="Aoki S."/>
            <person name="Ashton N."/>
            <person name="Barbazuk W.B."/>
            <person name="Barker E."/>
            <person name="Bennetzen J."/>
            <person name="Bezanilla M."/>
            <person name="Blankenship R."/>
            <person name="Cho S.H."/>
            <person name="Dutcher S."/>
            <person name="Estelle M."/>
            <person name="Fawcett J.A."/>
            <person name="Gundlach H."/>
            <person name="Hanada K."/>
            <person name="Heyl A."/>
            <person name="Hicks K.A."/>
            <person name="Hugh J."/>
            <person name="Lohr M."/>
            <person name="Mayer K."/>
            <person name="Melkozernov A."/>
            <person name="Murata T."/>
            <person name="Nelson D."/>
            <person name="Pils B."/>
            <person name="Prigge M."/>
            <person name="Reiss B."/>
            <person name="Renner T."/>
            <person name="Rombauts S."/>
            <person name="Rushton P."/>
            <person name="Sanderfoot A."/>
            <person name="Schween G."/>
            <person name="Shiu S.-H."/>
            <person name="Stueber K."/>
            <person name="Theodoulou F.L."/>
            <person name="Tu H."/>
            <person name="Van de Peer Y."/>
            <person name="Verrier P.J."/>
            <person name="Waters E."/>
            <person name="Wood A."/>
            <person name="Yang L."/>
            <person name="Cove D."/>
            <person name="Cuming A."/>
            <person name="Hasebe M."/>
            <person name="Lucas S."/>
            <person name="Mishler D.B."/>
            <person name="Reski R."/>
            <person name="Grigoriev I."/>
            <person name="Quatrano R.S."/>
            <person name="Boore J.L."/>
        </authorList>
    </citation>
    <scope>NUCLEOTIDE SEQUENCE [LARGE SCALE GENOMIC DNA]</scope>
    <source>
        <strain evidence="9 10">cv. Gransden 2004</strain>
    </source>
</reference>
<keyword evidence="6" id="KW-0813">Transport</keyword>
<dbReference type="OrthoDB" id="8904098at2759"/>
<sequence>MANTEEHQNGGYALLGDEEGGMSERSGLLNGAVKLVAAEVSDDAVLGAFPGSIKYLIWNEFCERFCFYGMKTILALYLVQHLLLSENESTELVHLFIVACYATPIIGAFLSDCVWGKYRTILYLSVIYCLGNWVMALSALPEPDPSTRTTLFWSTSAALGLIAFGTGGIKPCGAAFGGDQIQYTLPDGPLKERIQRRFFSMYYLSVNVGSFFSTVAGPYFRIHYSYSFAFAVPAVFMMIALLIFWFGRKTYYHQPPQGNVFAEVGSVVVDSVKFRDRRGEGSHWLDGAKVKHSSQIVDDVKGLVRVLVLLLPTPVFWALFDQQSSKWVFQAETLDGSVPWFFNITIQPDQMQALNPVFIAAMIPLFDLLIYPFFEKRGFSLRPISRMVTGMILCALAFLLSGLLQQAIDAQGSSNQPLSMLWQIPQYVIMTAGEIMFSITGLEFAYSQAPDSMKAVVQAAWLFTVSAGNFVTVALVAIIGNSLSKANEFYVFAAGCFSAMLCLLWLGASFQYRSVNPPSTEPSLETLITHAADDRVYVG</sequence>
<dbReference type="Proteomes" id="UP000006727">
    <property type="component" value="Chromosome 20"/>
</dbReference>
<feature type="transmembrane region" description="Helical" evidence="7">
    <location>
        <begin position="386"/>
        <end position="404"/>
    </location>
</feature>
<keyword evidence="10" id="KW-1185">Reference proteome</keyword>
<reference evidence="8 10" key="2">
    <citation type="journal article" date="2018" name="Plant J.">
        <title>The Physcomitrella patens chromosome-scale assembly reveals moss genome structure and evolution.</title>
        <authorList>
            <person name="Lang D."/>
            <person name="Ullrich K.K."/>
            <person name="Murat F."/>
            <person name="Fuchs J."/>
            <person name="Jenkins J."/>
            <person name="Haas F.B."/>
            <person name="Piednoel M."/>
            <person name="Gundlach H."/>
            <person name="Van Bel M."/>
            <person name="Meyberg R."/>
            <person name="Vives C."/>
            <person name="Morata J."/>
            <person name="Symeonidi A."/>
            <person name="Hiss M."/>
            <person name="Muchero W."/>
            <person name="Kamisugi Y."/>
            <person name="Saleh O."/>
            <person name="Blanc G."/>
            <person name="Decker E.L."/>
            <person name="van Gessel N."/>
            <person name="Grimwood J."/>
            <person name="Hayes R.D."/>
            <person name="Graham S.W."/>
            <person name="Gunter L.E."/>
            <person name="McDaniel S.F."/>
            <person name="Hoernstein S.N.W."/>
            <person name="Larsson A."/>
            <person name="Li F.W."/>
            <person name="Perroud P.F."/>
            <person name="Phillips J."/>
            <person name="Ranjan P."/>
            <person name="Rokshar D.S."/>
            <person name="Rothfels C.J."/>
            <person name="Schneider L."/>
            <person name="Shu S."/>
            <person name="Stevenson D.W."/>
            <person name="Thummler F."/>
            <person name="Tillich M."/>
            <person name="Villarreal Aguilar J.C."/>
            <person name="Widiez T."/>
            <person name="Wong G.K."/>
            <person name="Wymore A."/>
            <person name="Zhang Y."/>
            <person name="Zimmer A.D."/>
            <person name="Quatrano R.S."/>
            <person name="Mayer K.F.X."/>
            <person name="Goodstein D."/>
            <person name="Casacuberta J.M."/>
            <person name="Vandepoele K."/>
            <person name="Reski R."/>
            <person name="Cuming A.C."/>
            <person name="Tuskan G.A."/>
            <person name="Maumus F."/>
            <person name="Salse J."/>
            <person name="Schmutz J."/>
            <person name="Rensing S.A."/>
        </authorList>
    </citation>
    <scope>NUCLEOTIDE SEQUENCE [LARGE SCALE GENOMIC DNA]</scope>
    <source>
        <strain evidence="9 10">cv. Gransden 2004</strain>
    </source>
</reference>
<dbReference type="PROSITE" id="PS01022">
    <property type="entry name" value="PTR2_1"/>
    <property type="match status" value="1"/>
</dbReference>
<evidence type="ECO:0000256" key="7">
    <source>
        <dbReference type="SAM" id="Phobius"/>
    </source>
</evidence>
<dbReference type="InterPro" id="IPR036259">
    <property type="entry name" value="MFS_trans_sf"/>
</dbReference>
<dbReference type="InterPro" id="IPR000109">
    <property type="entry name" value="POT_fam"/>
</dbReference>
<dbReference type="Gramene" id="Pp3c20_6850V3.1">
    <property type="protein sequence ID" value="Pp3c20_6850V3.1"/>
    <property type="gene ID" value="Pp3c20_6850"/>
</dbReference>
<dbReference type="CDD" id="cd17347">
    <property type="entry name" value="MFS_SLC15A1_2_like"/>
    <property type="match status" value="1"/>
</dbReference>
<evidence type="ECO:0000256" key="3">
    <source>
        <dbReference type="ARBA" id="ARBA00022692"/>
    </source>
</evidence>
<feature type="transmembrane region" description="Helical" evidence="7">
    <location>
        <begin position="302"/>
        <end position="320"/>
    </location>
</feature>
<comment type="subcellular location">
    <subcellularLocation>
        <location evidence="1 6">Membrane</location>
        <topology evidence="1 6">Multi-pass membrane protein</topology>
    </subcellularLocation>
</comment>
<dbReference type="GO" id="GO:0140206">
    <property type="term" value="P:dipeptide import across plasma membrane"/>
    <property type="evidence" value="ECO:0000318"/>
    <property type="project" value="GO_Central"/>
</dbReference>
<proteinExistence type="inferred from homology"/>
<feature type="transmembrane region" description="Helical" evidence="7">
    <location>
        <begin position="121"/>
        <end position="139"/>
    </location>
</feature>
<dbReference type="PROSITE" id="PS01023">
    <property type="entry name" value="PTR2_2"/>
    <property type="match status" value="1"/>
</dbReference>
<evidence type="ECO:0000256" key="5">
    <source>
        <dbReference type="ARBA" id="ARBA00023136"/>
    </source>
</evidence>
<dbReference type="Gramene" id="Pp3c20_6850V3.2">
    <property type="protein sequence ID" value="Pp3c20_6850V3.2"/>
    <property type="gene ID" value="Pp3c20_6850"/>
</dbReference>
<name>A0A2K1IUB7_PHYPA</name>
<keyword evidence="4 7" id="KW-1133">Transmembrane helix</keyword>
<comment type="similarity">
    <text evidence="2 6">Belongs to the major facilitator superfamily. Proton-dependent oligopeptide transporter (POT/PTR) (TC 2.A.17) family.</text>
</comment>
<dbReference type="PaxDb" id="3218-PP1S9_211V6.1"/>
<feature type="transmembrane region" description="Helical" evidence="7">
    <location>
        <begin position="459"/>
        <end position="483"/>
    </location>
</feature>
<protein>
    <submittedName>
        <fullName evidence="8 9">Uncharacterized protein</fullName>
    </submittedName>
</protein>
<feature type="transmembrane region" description="Helical" evidence="7">
    <location>
        <begin position="489"/>
        <end position="508"/>
    </location>
</feature>
<dbReference type="EnsemblPlants" id="Pp3c20_6850V3.1">
    <property type="protein sequence ID" value="Pp3c20_6850V3.1"/>
    <property type="gene ID" value="Pp3c20_6850"/>
</dbReference>
<gene>
    <name evidence="9" type="primary">LOC112273261</name>
    <name evidence="8" type="ORF">PHYPA_024816</name>
</gene>
<dbReference type="GeneID" id="112273261"/>
<feature type="transmembrane region" description="Helical" evidence="7">
    <location>
        <begin position="424"/>
        <end position="447"/>
    </location>
</feature>
<dbReference type="GO" id="GO:0005886">
    <property type="term" value="C:plasma membrane"/>
    <property type="evidence" value="ECO:0000318"/>
    <property type="project" value="GO_Central"/>
</dbReference>
<organism evidence="8">
    <name type="scientific">Physcomitrium patens</name>
    <name type="common">Spreading-leaved earth moss</name>
    <name type="synonym">Physcomitrella patens</name>
    <dbReference type="NCBI Taxonomy" id="3218"/>
    <lineage>
        <taxon>Eukaryota</taxon>
        <taxon>Viridiplantae</taxon>
        <taxon>Streptophyta</taxon>
        <taxon>Embryophyta</taxon>
        <taxon>Bryophyta</taxon>
        <taxon>Bryophytina</taxon>
        <taxon>Bryopsida</taxon>
        <taxon>Funariidae</taxon>
        <taxon>Funariales</taxon>
        <taxon>Funariaceae</taxon>
        <taxon>Physcomitrium</taxon>
    </lineage>
</organism>
<feature type="transmembrane region" description="Helical" evidence="7">
    <location>
        <begin position="226"/>
        <end position="247"/>
    </location>
</feature>
<dbReference type="OMA" id="FKVIGTI"/>
<evidence type="ECO:0000313" key="8">
    <source>
        <dbReference type="EMBL" id="PNR32873.1"/>
    </source>
</evidence>
<dbReference type="Pfam" id="PF00854">
    <property type="entry name" value="PTR2"/>
    <property type="match status" value="1"/>
</dbReference>
<feature type="transmembrane region" description="Helical" evidence="7">
    <location>
        <begin position="65"/>
        <end position="83"/>
    </location>
</feature>
<evidence type="ECO:0000313" key="10">
    <source>
        <dbReference type="Proteomes" id="UP000006727"/>
    </source>
</evidence>
<evidence type="ECO:0000256" key="6">
    <source>
        <dbReference type="RuleBase" id="RU003755"/>
    </source>
</evidence>